<organism evidence="4 5">
    <name type="scientific">Geotrichum candidum</name>
    <name type="common">Oospora lactis</name>
    <name type="synonym">Dipodascus geotrichum</name>
    <dbReference type="NCBI Taxonomy" id="1173061"/>
    <lineage>
        <taxon>Eukaryota</taxon>
        <taxon>Fungi</taxon>
        <taxon>Dikarya</taxon>
        <taxon>Ascomycota</taxon>
        <taxon>Saccharomycotina</taxon>
        <taxon>Dipodascomycetes</taxon>
        <taxon>Dipodascales</taxon>
        <taxon>Dipodascaceae</taxon>
        <taxon>Geotrichum</taxon>
    </lineage>
</organism>
<dbReference type="STRING" id="1173061.A0A0J9X6B6"/>
<comment type="caution">
    <text evidence="4">The sequence shown here is derived from an EMBL/GenBank/DDBJ whole genome shotgun (WGS) entry which is preliminary data.</text>
</comment>
<dbReference type="UniPathway" id="UPA00196"/>
<dbReference type="AlphaFoldDB" id="A0A0J9X6B6"/>
<dbReference type="InterPro" id="IPR044215">
    <property type="entry name" value="PIG-H"/>
</dbReference>
<proteinExistence type="inferred from homology"/>
<dbReference type="OrthoDB" id="6256716at2759"/>
<keyword evidence="5" id="KW-1185">Reference proteome</keyword>
<sequence length="215" mass="24565">MKTIRSIQDLKGNTLTIEEHRSSSSTNDTPGLVLFTYSARPTTRPARVLLAGLRYVKWLLALAAAAVLAGKVLDYCGYVSTVMLWVKESAYAPLVGLLLENGWFGWQVCLIALVVMLFQPYPEEQFLVIHNYGVQYTSQRSHFPLFTTQTRFISRPRILDILIHEAFIGFRVTFILVVLEADAPEMTVVFRDLEPRKDVVEIVWRKTRECFYGSK</sequence>
<evidence type="ECO:0000259" key="3">
    <source>
        <dbReference type="Pfam" id="PF10181"/>
    </source>
</evidence>
<gene>
    <name evidence="4" type="ORF">BN980_GECA03s06181g</name>
</gene>
<dbReference type="InterPro" id="IPR019328">
    <property type="entry name" value="PIGH-H_dom"/>
</dbReference>
<dbReference type="GO" id="GO:0006506">
    <property type="term" value="P:GPI anchor biosynthetic process"/>
    <property type="evidence" value="ECO:0007669"/>
    <property type="project" value="UniProtKB-UniPathway"/>
</dbReference>
<name>A0A0J9X6B6_GEOCN</name>
<dbReference type="Pfam" id="PF10181">
    <property type="entry name" value="PIG-H"/>
    <property type="match status" value="1"/>
</dbReference>
<evidence type="ECO:0000256" key="2">
    <source>
        <dbReference type="ARBA" id="ARBA00009610"/>
    </source>
</evidence>
<evidence type="ECO:0000313" key="4">
    <source>
        <dbReference type="EMBL" id="CDO52693.1"/>
    </source>
</evidence>
<dbReference type="PANTHER" id="PTHR15231:SF1">
    <property type="entry name" value="PHOSPHATIDYLINOSITOL N-ACETYLGLUCOSAMINYLTRANSFERASE SUBUNIT H"/>
    <property type="match status" value="1"/>
</dbReference>
<dbReference type="EMBL" id="CCBN010000003">
    <property type="protein sequence ID" value="CDO52693.1"/>
    <property type="molecule type" value="Genomic_DNA"/>
</dbReference>
<accession>A0A0J9X6B6</accession>
<protein>
    <submittedName>
        <fullName evidence="4">Similar to Saccharomyces cerevisiae YNL038W GPI15 Protein involved in the synthesis of N-acetylglucosaminyl phosphatidylinositol (GlcNAc-PI)</fullName>
    </submittedName>
</protein>
<comment type="pathway">
    <text evidence="1">Glycolipid biosynthesis; glycosylphosphatidylinositol-anchor biosynthesis.</text>
</comment>
<dbReference type="Proteomes" id="UP000242525">
    <property type="component" value="Unassembled WGS sequence"/>
</dbReference>
<feature type="domain" description="Phosphatidylinositol N-acetylglucosaminyltransferase subunit H conserved" evidence="3">
    <location>
        <begin position="126"/>
        <end position="190"/>
    </location>
</feature>
<reference evidence="4" key="1">
    <citation type="submission" date="2014-03" db="EMBL/GenBank/DDBJ databases">
        <authorList>
            <person name="Casaregola S."/>
        </authorList>
    </citation>
    <scope>NUCLEOTIDE SEQUENCE [LARGE SCALE GENOMIC DNA]</scope>
    <source>
        <strain evidence="4">CLIB 918</strain>
    </source>
</reference>
<evidence type="ECO:0000256" key="1">
    <source>
        <dbReference type="ARBA" id="ARBA00004687"/>
    </source>
</evidence>
<comment type="similarity">
    <text evidence="2">Belongs to the PIGH family.</text>
</comment>
<dbReference type="GO" id="GO:0000506">
    <property type="term" value="C:glycosylphosphatidylinositol-N-acetylglucosaminyltransferase (GPI-GnT) complex"/>
    <property type="evidence" value="ECO:0007669"/>
    <property type="project" value="InterPro"/>
</dbReference>
<dbReference type="PANTHER" id="PTHR15231">
    <property type="entry name" value="PHOSPHATIDYLINOSITOL N-ACETYLGLUCOSAMINYLTRANSFERASE SUBUNIT H"/>
    <property type="match status" value="1"/>
</dbReference>
<evidence type="ECO:0000313" key="5">
    <source>
        <dbReference type="Proteomes" id="UP000242525"/>
    </source>
</evidence>